<evidence type="ECO:0000256" key="1">
    <source>
        <dbReference type="ARBA" id="ARBA00023125"/>
    </source>
</evidence>
<comment type="caution">
    <text evidence="4">The sequence shown here is derived from an EMBL/GenBank/DDBJ whole genome shotgun (WGS) entry which is preliminary data.</text>
</comment>
<dbReference type="InterPro" id="IPR050109">
    <property type="entry name" value="HTH-type_TetR-like_transc_reg"/>
</dbReference>
<protein>
    <recommendedName>
        <fullName evidence="3">HTH tetR-type domain-containing protein</fullName>
    </recommendedName>
</protein>
<name>A0ABP7NL13_9ACTN</name>
<evidence type="ECO:0000259" key="3">
    <source>
        <dbReference type="PROSITE" id="PS50977"/>
    </source>
</evidence>
<accession>A0ABP7NL13</accession>
<dbReference type="InterPro" id="IPR001647">
    <property type="entry name" value="HTH_TetR"/>
</dbReference>
<reference evidence="5" key="1">
    <citation type="journal article" date="2019" name="Int. J. Syst. Evol. Microbiol.">
        <title>The Global Catalogue of Microorganisms (GCM) 10K type strain sequencing project: providing services to taxonomists for standard genome sequencing and annotation.</title>
        <authorList>
            <consortium name="The Broad Institute Genomics Platform"/>
            <consortium name="The Broad Institute Genome Sequencing Center for Infectious Disease"/>
            <person name="Wu L."/>
            <person name="Ma J."/>
        </authorList>
    </citation>
    <scope>NUCLEOTIDE SEQUENCE [LARGE SCALE GENOMIC DNA]</scope>
    <source>
        <strain evidence="5">JCM 16923</strain>
    </source>
</reference>
<keyword evidence="1 2" id="KW-0238">DNA-binding</keyword>
<dbReference type="RefSeq" id="WP_344779758.1">
    <property type="nucleotide sequence ID" value="NZ_BAAAZW010000001.1"/>
</dbReference>
<dbReference type="PRINTS" id="PR00455">
    <property type="entry name" value="HTHTETR"/>
</dbReference>
<dbReference type="InterPro" id="IPR009057">
    <property type="entry name" value="Homeodomain-like_sf"/>
</dbReference>
<evidence type="ECO:0000313" key="4">
    <source>
        <dbReference type="EMBL" id="GAA3948652.1"/>
    </source>
</evidence>
<organism evidence="4 5">
    <name type="scientific">Gordonia caeni</name>
    <dbReference type="NCBI Taxonomy" id="1007097"/>
    <lineage>
        <taxon>Bacteria</taxon>
        <taxon>Bacillati</taxon>
        <taxon>Actinomycetota</taxon>
        <taxon>Actinomycetes</taxon>
        <taxon>Mycobacteriales</taxon>
        <taxon>Gordoniaceae</taxon>
        <taxon>Gordonia</taxon>
    </lineage>
</organism>
<evidence type="ECO:0000256" key="2">
    <source>
        <dbReference type="PROSITE-ProRule" id="PRU00335"/>
    </source>
</evidence>
<dbReference type="PANTHER" id="PTHR30055">
    <property type="entry name" value="HTH-TYPE TRANSCRIPTIONAL REGULATOR RUTR"/>
    <property type="match status" value="1"/>
</dbReference>
<dbReference type="SUPFAM" id="SSF46689">
    <property type="entry name" value="Homeodomain-like"/>
    <property type="match status" value="1"/>
</dbReference>
<gene>
    <name evidence="4" type="ORF">GCM10022231_02410</name>
</gene>
<keyword evidence="5" id="KW-1185">Reference proteome</keyword>
<dbReference type="PANTHER" id="PTHR30055:SF226">
    <property type="entry name" value="HTH-TYPE TRANSCRIPTIONAL REGULATOR PKSA"/>
    <property type="match status" value="1"/>
</dbReference>
<sequence>MAKARSGSRGVPRAERERQICDAAAAEFATLGYAGTTIAQVAARAGVSKPLVLSYFSSKEGLYVACCERAGRAMTQGVAEALAVSDATAIGRGAEVLSAIFTALEPRPHDWLVLFDSTLPAQGPAVDTATHYRLRLGEQAAEGIAASFAPHLSEPGDLSALTQVWIAMVSALVEWWLRHPDQTAEQMTRRSDRLLTALATASK</sequence>
<dbReference type="Proteomes" id="UP001418444">
    <property type="component" value="Unassembled WGS sequence"/>
</dbReference>
<dbReference type="Gene3D" id="1.10.357.10">
    <property type="entry name" value="Tetracycline Repressor, domain 2"/>
    <property type="match status" value="1"/>
</dbReference>
<evidence type="ECO:0000313" key="5">
    <source>
        <dbReference type="Proteomes" id="UP001418444"/>
    </source>
</evidence>
<feature type="DNA-binding region" description="H-T-H motif" evidence="2">
    <location>
        <begin position="37"/>
        <end position="56"/>
    </location>
</feature>
<proteinExistence type="predicted"/>
<feature type="domain" description="HTH tetR-type" evidence="3">
    <location>
        <begin position="14"/>
        <end position="74"/>
    </location>
</feature>
<dbReference type="Pfam" id="PF00440">
    <property type="entry name" value="TetR_N"/>
    <property type="match status" value="1"/>
</dbReference>
<dbReference type="PROSITE" id="PS50977">
    <property type="entry name" value="HTH_TETR_2"/>
    <property type="match status" value="1"/>
</dbReference>
<dbReference type="EMBL" id="BAAAZW010000001">
    <property type="protein sequence ID" value="GAA3948652.1"/>
    <property type="molecule type" value="Genomic_DNA"/>
</dbReference>